<sequence length="410" mass="46810">MILSQGNRLYVRRLLRSRTIKILLLLACIINVIDVLRIHRDIAVADQTLAPRPSQPPERIYIASMHWNNGRILRHHWNDAVIKLTELFGSENVFVSIYESGSWDDSKEALRELDGQLERRGVPRRIELSPTTHHDEIAKGDQGEGWIKTSRGTELRRIPYLAKLRNKTIRDLVELHKNGTTFDKVLFLNDVVFTTDDVLKLLNTNGGEYAAACSLDFSKPPLYYDTFALRDTQGKAHAMQTWPYLHSSASRNALVNHVDAVPVKSCWNGIVAMPAEPFVSSSALRFRAVTDSLATHHLEGSECCLIHADNPLSKTRGVFLNPRVRVGYNLPAYQSTHPSGDNEPWLSVWDIFFGLWVNRLRRWTSLSFDSWVVRRRVGQWEKEGLGRREPGEFCLINEMQVVVDNGWAHV</sequence>
<protein>
    <submittedName>
        <fullName evidence="1">Glycosyltransferase family 69 protein</fullName>
    </submittedName>
</protein>
<dbReference type="PANTHER" id="PTHR34144">
    <property type="entry name" value="CHROMOSOME 8, WHOLE GENOME SHOTGUN SEQUENCE"/>
    <property type="match status" value="1"/>
</dbReference>
<dbReference type="EMBL" id="JAGMUU010000001">
    <property type="protein sequence ID" value="KAH7163154.1"/>
    <property type="molecule type" value="Genomic_DNA"/>
</dbReference>
<organism evidence="1 2">
    <name type="scientific">Dactylonectria estremocensis</name>
    <dbReference type="NCBI Taxonomy" id="1079267"/>
    <lineage>
        <taxon>Eukaryota</taxon>
        <taxon>Fungi</taxon>
        <taxon>Dikarya</taxon>
        <taxon>Ascomycota</taxon>
        <taxon>Pezizomycotina</taxon>
        <taxon>Sordariomycetes</taxon>
        <taxon>Hypocreomycetidae</taxon>
        <taxon>Hypocreales</taxon>
        <taxon>Nectriaceae</taxon>
        <taxon>Dactylonectria</taxon>
    </lineage>
</organism>
<comment type="caution">
    <text evidence="1">The sequence shown here is derived from an EMBL/GenBank/DDBJ whole genome shotgun (WGS) entry which is preliminary data.</text>
</comment>
<evidence type="ECO:0000313" key="1">
    <source>
        <dbReference type="EMBL" id="KAH7163154.1"/>
    </source>
</evidence>
<dbReference type="PANTHER" id="PTHR34144:SF7">
    <property type="entry name" value="EXPORT PROTEIN (CAP59), PUTATIVE (AFU_ORTHOLOGUE AFUA_7G05020)-RELATED"/>
    <property type="match status" value="1"/>
</dbReference>
<keyword evidence="2" id="KW-1185">Reference proteome</keyword>
<accession>A0A9P9FKJ9</accession>
<dbReference type="OrthoDB" id="262547at2759"/>
<dbReference type="InterPro" id="IPR021047">
    <property type="entry name" value="Mannosyltransferase_CMT1"/>
</dbReference>
<evidence type="ECO:0000313" key="2">
    <source>
        <dbReference type="Proteomes" id="UP000717696"/>
    </source>
</evidence>
<dbReference type="Pfam" id="PF11735">
    <property type="entry name" value="CAP59_mtransfer"/>
    <property type="match status" value="1"/>
</dbReference>
<name>A0A9P9FKJ9_9HYPO</name>
<dbReference type="Proteomes" id="UP000717696">
    <property type="component" value="Unassembled WGS sequence"/>
</dbReference>
<dbReference type="AlphaFoldDB" id="A0A9P9FKJ9"/>
<reference evidence="1" key="1">
    <citation type="journal article" date="2021" name="Nat. Commun.">
        <title>Genetic determinants of endophytism in the Arabidopsis root mycobiome.</title>
        <authorList>
            <person name="Mesny F."/>
            <person name="Miyauchi S."/>
            <person name="Thiergart T."/>
            <person name="Pickel B."/>
            <person name="Atanasova L."/>
            <person name="Karlsson M."/>
            <person name="Huettel B."/>
            <person name="Barry K.W."/>
            <person name="Haridas S."/>
            <person name="Chen C."/>
            <person name="Bauer D."/>
            <person name="Andreopoulos W."/>
            <person name="Pangilinan J."/>
            <person name="LaButti K."/>
            <person name="Riley R."/>
            <person name="Lipzen A."/>
            <person name="Clum A."/>
            <person name="Drula E."/>
            <person name="Henrissat B."/>
            <person name="Kohler A."/>
            <person name="Grigoriev I.V."/>
            <person name="Martin F.M."/>
            <person name="Hacquard S."/>
        </authorList>
    </citation>
    <scope>NUCLEOTIDE SEQUENCE</scope>
    <source>
        <strain evidence="1">MPI-CAGE-AT-0021</strain>
    </source>
</reference>
<proteinExistence type="predicted"/>
<gene>
    <name evidence="1" type="ORF">B0J13DRAFT_537956</name>
</gene>